<feature type="repeat" description="TPR" evidence="2">
    <location>
        <begin position="359"/>
        <end position="392"/>
    </location>
</feature>
<dbReference type="CDD" id="cd00383">
    <property type="entry name" value="trans_reg_C"/>
    <property type="match status" value="1"/>
</dbReference>
<dbReference type="SUPFAM" id="SSF46894">
    <property type="entry name" value="C-terminal effector domain of the bipartite response regulators"/>
    <property type="match status" value="1"/>
</dbReference>
<dbReference type="PROSITE" id="PS51755">
    <property type="entry name" value="OMPR_PHOB"/>
    <property type="match status" value="1"/>
</dbReference>
<dbReference type="STRING" id="648782.SAMN04488554_3541"/>
<dbReference type="Proteomes" id="UP000199220">
    <property type="component" value="Unassembled WGS sequence"/>
</dbReference>
<dbReference type="GO" id="GO:0000160">
    <property type="term" value="P:phosphorelay signal transduction system"/>
    <property type="evidence" value="ECO:0007669"/>
    <property type="project" value="InterPro"/>
</dbReference>
<evidence type="ECO:0000256" key="2">
    <source>
        <dbReference type="PROSITE-ProRule" id="PRU00339"/>
    </source>
</evidence>
<dbReference type="Gene3D" id="1.25.40.10">
    <property type="entry name" value="Tetratricopeptide repeat domain"/>
    <property type="match status" value="1"/>
</dbReference>
<dbReference type="AlphaFoldDB" id="A0A1H5MPK5"/>
<evidence type="ECO:0000313" key="6">
    <source>
        <dbReference type="Proteomes" id="UP000199220"/>
    </source>
</evidence>
<accession>A0A1H5MPK5</accession>
<sequence length="533" mass="59757">MDPPLIGTLTGVAFQFGECELDRDRFELTHRGQPVSLEPRAMQVLLHLIDARGRMVPKAELLDSIWGDRFVSESALSSQIKAIRRAIGDTGDAQRMVRTVHGQGYRFVAPVTEGAPHEAPPTPETGNELLPLWQPVVAVLPFTDLDPSSGRPQLGRGLRYDLIAALSKYRWLRVLTSAATAGLAGQADVIDRLRSELDVRYAVEGTLWLGGDHLRVSVNLTDTSTGVCLWADRFERRVERLFDVLDEIVSTVVATVEPEVGYAERTRSGALPRTDMQVWDTFHLGLHRFFQFTAEGNEDAQRMLSECRSRDPGFPDAHAWWAYATVLGMVYWGTDPVPDLLDEALAASRQALRKDEQNALFHVLYGRVQLARREYGPALTANERALELNPTFAAAYCGVGDSLCYEGRYREAMAHFRRSVALGSHDPQLWAFYTYGALALVFDKQFDEAIEWTRKASSIVNCQYWTTAHRAVALAHLGRVEEAECTARDLLAQCPQFSQAYADRKLFYLKRPEQRELYLEGLRSAQVPAGDPD</sequence>
<feature type="repeat" description="TPR" evidence="2">
    <location>
        <begin position="393"/>
        <end position="426"/>
    </location>
</feature>
<dbReference type="InterPro" id="IPR016032">
    <property type="entry name" value="Sig_transdc_resp-reg_C-effctor"/>
</dbReference>
<proteinExistence type="predicted"/>
<keyword evidence="1 3" id="KW-0238">DNA-binding</keyword>
<dbReference type="SMART" id="SM00028">
    <property type="entry name" value="TPR"/>
    <property type="match status" value="2"/>
</dbReference>
<dbReference type="InterPro" id="IPR036388">
    <property type="entry name" value="WH-like_DNA-bd_sf"/>
</dbReference>
<dbReference type="GO" id="GO:0003677">
    <property type="term" value="F:DNA binding"/>
    <property type="evidence" value="ECO:0007669"/>
    <property type="project" value="UniProtKB-UniRule"/>
</dbReference>
<evidence type="ECO:0000259" key="4">
    <source>
        <dbReference type="PROSITE" id="PS51755"/>
    </source>
</evidence>
<dbReference type="InterPro" id="IPR001867">
    <property type="entry name" value="OmpR/PhoB-type_DNA-bd"/>
</dbReference>
<protein>
    <submittedName>
        <fullName evidence="5">TolB amino-terminal domain-containing protein</fullName>
    </submittedName>
</protein>
<evidence type="ECO:0000313" key="5">
    <source>
        <dbReference type="EMBL" id="SEE91254.1"/>
    </source>
</evidence>
<feature type="domain" description="OmpR/PhoB-type" evidence="4">
    <location>
        <begin position="11"/>
        <end position="109"/>
    </location>
</feature>
<evidence type="ECO:0000256" key="3">
    <source>
        <dbReference type="PROSITE-ProRule" id="PRU01091"/>
    </source>
</evidence>
<dbReference type="Gene3D" id="1.10.10.10">
    <property type="entry name" value="Winged helix-like DNA-binding domain superfamily/Winged helix DNA-binding domain"/>
    <property type="match status" value="1"/>
</dbReference>
<keyword evidence="6" id="KW-1185">Reference proteome</keyword>
<dbReference type="RefSeq" id="WP_342741476.1">
    <property type="nucleotide sequence ID" value="NZ_FNTX01000002.1"/>
</dbReference>
<dbReference type="EMBL" id="FNTX01000002">
    <property type="protein sequence ID" value="SEE91254.1"/>
    <property type="molecule type" value="Genomic_DNA"/>
</dbReference>
<reference evidence="6" key="1">
    <citation type="submission" date="2016-10" db="EMBL/GenBank/DDBJ databases">
        <authorList>
            <person name="Varghese N."/>
            <person name="Submissions S."/>
        </authorList>
    </citation>
    <scope>NUCLEOTIDE SEQUENCE [LARGE SCALE GENOMIC DNA]</scope>
    <source>
        <strain evidence="6">DSM 21368</strain>
    </source>
</reference>
<organism evidence="5 6">
    <name type="scientific">Ruania alba</name>
    <dbReference type="NCBI Taxonomy" id="648782"/>
    <lineage>
        <taxon>Bacteria</taxon>
        <taxon>Bacillati</taxon>
        <taxon>Actinomycetota</taxon>
        <taxon>Actinomycetes</taxon>
        <taxon>Micrococcales</taxon>
        <taxon>Ruaniaceae</taxon>
        <taxon>Ruania</taxon>
    </lineage>
</organism>
<dbReference type="Pfam" id="PF00486">
    <property type="entry name" value="Trans_reg_C"/>
    <property type="match status" value="1"/>
</dbReference>
<dbReference type="SMART" id="SM00862">
    <property type="entry name" value="Trans_reg_C"/>
    <property type="match status" value="1"/>
</dbReference>
<name>A0A1H5MPK5_9MICO</name>
<dbReference type="InterPro" id="IPR019734">
    <property type="entry name" value="TPR_rpt"/>
</dbReference>
<dbReference type="PANTHER" id="PTHR12558:SF33">
    <property type="entry name" value="BLL7664 PROTEIN"/>
    <property type="match status" value="1"/>
</dbReference>
<dbReference type="PANTHER" id="PTHR12558">
    <property type="entry name" value="CELL DIVISION CYCLE 16,23,27"/>
    <property type="match status" value="1"/>
</dbReference>
<feature type="DNA-binding region" description="OmpR/PhoB-type" evidence="3">
    <location>
        <begin position="11"/>
        <end position="109"/>
    </location>
</feature>
<evidence type="ECO:0000256" key="1">
    <source>
        <dbReference type="ARBA" id="ARBA00023125"/>
    </source>
</evidence>
<keyword evidence="2" id="KW-0802">TPR repeat</keyword>
<dbReference type="SUPFAM" id="SSF48452">
    <property type="entry name" value="TPR-like"/>
    <property type="match status" value="2"/>
</dbReference>
<dbReference type="GO" id="GO:0006355">
    <property type="term" value="P:regulation of DNA-templated transcription"/>
    <property type="evidence" value="ECO:0007669"/>
    <property type="project" value="InterPro"/>
</dbReference>
<dbReference type="PROSITE" id="PS50005">
    <property type="entry name" value="TPR"/>
    <property type="match status" value="2"/>
</dbReference>
<dbReference type="InterPro" id="IPR011990">
    <property type="entry name" value="TPR-like_helical_dom_sf"/>
</dbReference>
<gene>
    <name evidence="5" type="ORF">SAMN04488554_3541</name>
</gene>